<organism evidence="1 2">
    <name type="scientific">Burkholderia dolosa</name>
    <dbReference type="NCBI Taxonomy" id="152500"/>
    <lineage>
        <taxon>Bacteria</taxon>
        <taxon>Pseudomonadati</taxon>
        <taxon>Pseudomonadota</taxon>
        <taxon>Betaproteobacteria</taxon>
        <taxon>Burkholderiales</taxon>
        <taxon>Burkholderiaceae</taxon>
        <taxon>Burkholderia</taxon>
        <taxon>Burkholderia cepacia complex</taxon>
    </lineage>
</organism>
<name>A0A892IKR0_9BURK</name>
<keyword evidence="2" id="KW-1185">Reference proteome</keyword>
<proteinExistence type="predicted"/>
<dbReference type="Proteomes" id="UP000625568">
    <property type="component" value="Chromosome 3"/>
</dbReference>
<protein>
    <submittedName>
        <fullName evidence="1">Uncharacterized protein</fullName>
    </submittedName>
</protein>
<dbReference type="GeneID" id="93131175"/>
<dbReference type="AlphaFoldDB" id="A0A892IKR0"/>
<gene>
    <name evidence="1" type="ORF">I6K02_27020</name>
</gene>
<dbReference type="RefSeq" id="WP_123806777.1">
    <property type="nucleotide sequence ID" value="NZ_CABVPR010000049.1"/>
</dbReference>
<reference evidence="1 2" key="1">
    <citation type="submission" date="2021-02" db="EMBL/GenBank/DDBJ databases">
        <title>FDA dAtabase for Regulatory Grade micrObial Sequences (FDA-ARGOS): Supporting development and validation of Infectious Disease Dx tests.</title>
        <authorList>
            <person name="Minogue T."/>
            <person name="Wolcott M."/>
            <person name="Wasieloski L."/>
            <person name="Aguilar W."/>
            <person name="Moore D."/>
            <person name="Jaissle J."/>
            <person name="Tallon L."/>
            <person name="Sadzewicz L."/>
            <person name="Zhao X."/>
            <person name="Boylan J."/>
            <person name="Ott S."/>
            <person name="Bowen H."/>
            <person name="Vavikolanu K."/>
            <person name="Mehta A."/>
            <person name="Aluvathingal J."/>
            <person name="Nadendla S."/>
            <person name="Yan Y."/>
            <person name="Sichtig H."/>
        </authorList>
    </citation>
    <scope>NUCLEOTIDE SEQUENCE [LARGE SCALE GENOMIC DNA]</scope>
    <source>
        <strain evidence="1 2">FDAARGOS_1272</strain>
    </source>
</reference>
<evidence type="ECO:0000313" key="1">
    <source>
        <dbReference type="EMBL" id="QRO81410.1"/>
    </source>
</evidence>
<evidence type="ECO:0000313" key="2">
    <source>
        <dbReference type="Proteomes" id="UP000625568"/>
    </source>
</evidence>
<sequence length="156" mass="17715">MNAMNDKMHLLLQRKSAVEVGVPDGLKEILNTGFVRIGECILFSSFFKETSLPSDQFLIRAYGDLTGYECAVNKIHVEDYCEENVLGSAMGFVSYFSEVWRGKFGDEAIVILTYEEDEDFGEVCTFRFHLNRVGQKFIDPSEINKYPEAILMSSVL</sequence>
<accession>A0A892IKR0</accession>
<dbReference type="EMBL" id="CP069484">
    <property type="protein sequence ID" value="QRO81410.1"/>
    <property type="molecule type" value="Genomic_DNA"/>
</dbReference>